<organism evidence="4 5">
    <name type="scientific">Alkaliphilus flagellatus</name>
    <dbReference type="NCBI Taxonomy" id="2841507"/>
    <lineage>
        <taxon>Bacteria</taxon>
        <taxon>Bacillati</taxon>
        <taxon>Bacillota</taxon>
        <taxon>Clostridia</taxon>
        <taxon>Peptostreptococcales</taxon>
        <taxon>Natronincolaceae</taxon>
        <taxon>Alkaliphilus</taxon>
    </lineage>
</organism>
<name>A0ABS6G2E4_9FIRM</name>
<reference evidence="4 5" key="1">
    <citation type="submission" date="2021-06" db="EMBL/GenBank/DDBJ databases">
        <authorList>
            <person name="Sun Q."/>
            <person name="Li D."/>
        </authorList>
    </citation>
    <scope>NUCLEOTIDE SEQUENCE [LARGE SCALE GENOMIC DNA]</scope>
    <source>
        <strain evidence="4 5">MSJ-5</strain>
    </source>
</reference>
<dbReference type="PANTHER" id="PTHR30576:SF0">
    <property type="entry name" value="UNDECAPRENYL-PHOSPHATE N-ACETYLGALACTOSAMINYL 1-PHOSPHATE TRANSFERASE-RELATED"/>
    <property type="match status" value="1"/>
</dbReference>
<dbReference type="GO" id="GO:0016740">
    <property type="term" value="F:transferase activity"/>
    <property type="evidence" value="ECO:0007669"/>
    <property type="project" value="UniProtKB-KW"/>
</dbReference>
<keyword evidence="2" id="KW-0812">Transmembrane</keyword>
<dbReference type="EMBL" id="JAHLQK010000003">
    <property type="protein sequence ID" value="MBU5676529.1"/>
    <property type="molecule type" value="Genomic_DNA"/>
</dbReference>
<dbReference type="PANTHER" id="PTHR30576">
    <property type="entry name" value="COLANIC BIOSYNTHESIS UDP-GLUCOSE LIPID CARRIER TRANSFERASE"/>
    <property type="match status" value="1"/>
</dbReference>
<dbReference type="Proteomes" id="UP000779508">
    <property type="component" value="Unassembled WGS sequence"/>
</dbReference>
<evidence type="ECO:0000313" key="5">
    <source>
        <dbReference type="Proteomes" id="UP000779508"/>
    </source>
</evidence>
<evidence type="ECO:0000259" key="3">
    <source>
        <dbReference type="Pfam" id="PF02397"/>
    </source>
</evidence>
<evidence type="ECO:0000256" key="1">
    <source>
        <dbReference type="ARBA" id="ARBA00006464"/>
    </source>
</evidence>
<dbReference type="RefSeq" id="WP_216416974.1">
    <property type="nucleotide sequence ID" value="NZ_JAHLQK010000003.1"/>
</dbReference>
<evidence type="ECO:0000256" key="2">
    <source>
        <dbReference type="SAM" id="Phobius"/>
    </source>
</evidence>
<gene>
    <name evidence="4" type="ORF">KQI88_08875</name>
</gene>
<sequence length="237" mass="27618">MKNEYVRKYYELLYKKRLSLFAKRIFDVVMAIISFIILFPIFLIISIAIKIDSKGPVMFRQVRVTQYGKRFRIFKFRTMVNDADKIGTQVTTKNDARVTKVGKFLRKLRLDEIPQLLNIITGDMTFVGTRPEVVKYVDKYSDEMWATLLLPAGVTSEASIQYKDEEMLLANSEDVDETYINEVLPGKMKYNLRSLEYFCFFGEIKTMFRTVVAVIKRDKNSENPVAFVTADKSEVKM</sequence>
<comment type="caution">
    <text evidence="4">The sequence shown here is derived from an EMBL/GenBank/DDBJ whole genome shotgun (WGS) entry which is preliminary data.</text>
</comment>
<protein>
    <submittedName>
        <fullName evidence="4">Sugar transferase</fullName>
    </submittedName>
</protein>
<feature type="transmembrane region" description="Helical" evidence="2">
    <location>
        <begin position="25"/>
        <end position="49"/>
    </location>
</feature>
<keyword evidence="2" id="KW-1133">Transmembrane helix</keyword>
<keyword evidence="5" id="KW-1185">Reference proteome</keyword>
<keyword evidence="4" id="KW-0808">Transferase</keyword>
<dbReference type="InterPro" id="IPR003362">
    <property type="entry name" value="Bact_transf"/>
</dbReference>
<comment type="similarity">
    <text evidence="1">Belongs to the bacterial sugar transferase family.</text>
</comment>
<evidence type="ECO:0000313" key="4">
    <source>
        <dbReference type="EMBL" id="MBU5676529.1"/>
    </source>
</evidence>
<accession>A0ABS6G2E4</accession>
<proteinExistence type="inferred from homology"/>
<keyword evidence="2" id="KW-0472">Membrane</keyword>
<dbReference type="Pfam" id="PF02397">
    <property type="entry name" value="Bac_transf"/>
    <property type="match status" value="1"/>
</dbReference>
<feature type="domain" description="Bacterial sugar transferase" evidence="3">
    <location>
        <begin position="23"/>
        <end position="216"/>
    </location>
</feature>